<keyword evidence="3" id="KW-1185">Reference proteome</keyword>
<reference evidence="2 3" key="1">
    <citation type="journal article" date="2019" name="Int. J. Syst. Evol. Microbiol.">
        <title>The Global Catalogue of Microorganisms (GCM) 10K type strain sequencing project: providing services to taxonomists for standard genome sequencing and annotation.</title>
        <authorList>
            <consortium name="The Broad Institute Genomics Platform"/>
            <consortium name="The Broad Institute Genome Sequencing Center for Infectious Disease"/>
            <person name="Wu L."/>
            <person name="Ma J."/>
        </authorList>
    </citation>
    <scope>NUCLEOTIDE SEQUENCE [LARGE SCALE GENOMIC DNA]</scope>
    <source>
        <strain evidence="2 3">JCM 13004</strain>
    </source>
</reference>
<dbReference type="EMBL" id="BAAALF010000122">
    <property type="protein sequence ID" value="GAA1257067.1"/>
    <property type="molecule type" value="Genomic_DNA"/>
</dbReference>
<protein>
    <submittedName>
        <fullName evidence="2">Uncharacterized protein</fullName>
    </submittedName>
</protein>
<proteinExistence type="predicted"/>
<organism evidence="2 3">
    <name type="scientific">Kitasatospora nipponensis</name>
    <dbReference type="NCBI Taxonomy" id="258049"/>
    <lineage>
        <taxon>Bacteria</taxon>
        <taxon>Bacillati</taxon>
        <taxon>Actinomycetota</taxon>
        <taxon>Actinomycetes</taxon>
        <taxon>Kitasatosporales</taxon>
        <taxon>Streptomycetaceae</taxon>
        <taxon>Kitasatospora</taxon>
    </lineage>
</organism>
<gene>
    <name evidence="2" type="ORF">GCM10009665_54340</name>
</gene>
<dbReference type="Proteomes" id="UP001500037">
    <property type="component" value="Unassembled WGS sequence"/>
</dbReference>
<name>A0ABN1WQZ5_9ACTN</name>
<comment type="caution">
    <text evidence="2">The sequence shown here is derived from an EMBL/GenBank/DDBJ whole genome shotgun (WGS) entry which is preliminary data.</text>
</comment>
<accession>A0ABN1WQZ5</accession>
<evidence type="ECO:0000313" key="2">
    <source>
        <dbReference type="EMBL" id="GAA1257067.1"/>
    </source>
</evidence>
<evidence type="ECO:0000313" key="3">
    <source>
        <dbReference type="Proteomes" id="UP001500037"/>
    </source>
</evidence>
<evidence type="ECO:0000256" key="1">
    <source>
        <dbReference type="SAM" id="MobiDB-lite"/>
    </source>
</evidence>
<sequence>MGSGSSWRSPSAVGPVVRISRSPASVSRPCSVGIEHMVLRVNGESGEVACHQQVGRKSESG</sequence>
<feature type="region of interest" description="Disordered" evidence="1">
    <location>
        <begin position="1"/>
        <end position="22"/>
    </location>
</feature>